<accession>A0A8S2Y2U6</accession>
<comment type="caution">
    <text evidence="1">The sequence shown here is derived from an EMBL/GenBank/DDBJ whole genome shotgun (WGS) entry which is preliminary data.</text>
</comment>
<dbReference type="Pfam" id="PF13450">
    <property type="entry name" value="NAD_binding_8"/>
    <property type="match status" value="1"/>
</dbReference>
<dbReference type="SUPFAM" id="SSF51905">
    <property type="entry name" value="FAD/NAD(P)-binding domain"/>
    <property type="match status" value="1"/>
</dbReference>
<evidence type="ECO:0000313" key="2">
    <source>
        <dbReference type="Proteomes" id="UP000681720"/>
    </source>
</evidence>
<dbReference type="AlphaFoldDB" id="A0A8S2Y2U6"/>
<proteinExistence type="predicted"/>
<protein>
    <submittedName>
        <fullName evidence="1">Uncharacterized protein</fullName>
    </submittedName>
</protein>
<dbReference type="Gene3D" id="3.50.50.60">
    <property type="entry name" value="FAD/NAD(P)-binding domain"/>
    <property type="match status" value="1"/>
</dbReference>
<organism evidence="1 2">
    <name type="scientific">Rotaria magnacalcarata</name>
    <dbReference type="NCBI Taxonomy" id="392030"/>
    <lineage>
        <taxon>Eukaryota</taxon>
        <taxon>Metazoa</taxon>
        <taxon>Spiralia</taxon>
        <taxon>Gnathifera</taxon>
        <taxon>Rotifera</taxon>
        <taxon>Eurotatoria</taxon>
        <taxon>Bdelloidea</taxon>
        <taxon>Philodinida</taxon>
        <taxon>Philodinidae</taxon>
        <taxon>Rotaria</taxon>
    </lineage>
</organism>
<evidence type="ECO:0000313" key="1">
    <source>
        <dbReference type="EMBL" id="CAF4529829.1"/>
    </source>
</evidence>
<dbReference type="Proteomes" id="UP000681720">
    <property type="component" value="Unassembled WGS sequence"/>
</dbReference>
<feature type="non-terminal residue" evidence="1">
    <location>
        <position position="46"/>
    </location>
</feature>
<gene>
    <name evidence="1" type="ORF">GIL414_LOCUS35972</name>
</gene>
<dbReference type="InterPro" id="IPR036188">
    <property type="entry name" value="FAD/NAD-bd_sf"/>
</dbReference>
<sequence>MITCSNPFDVIIVGCGASGIGAAIKFQKCKPPARILLLEARNRIGG</sequence>
<name>A0A8S2Y2U6_9BILA</name>
<reference evidence="1" key="1">
    <citation type="submission" date="2021-02" db="EMBL/GenBank/DDBJ databases">
        <authorList>
            <person name="Nowell W R."/>
        </authorList>
    </citation>
    <scope>NUCLEOTIDE SEQUENCE</scope>
</reference>
<dbReference type="EMBL" id="CAJOBJ010088198">
    <property type="protein sequence ID" value="CAF4529829.1"/>
    <property type="molecule type" value="Genomic_DNA"/>
</dbReference>